<dbReference type="EMBL" id="JASPKZ010003884">
    <property type="protein sequence ID" value="KAJ9591154.1"/>
    <property type="molecule type" value="Genomic_DNA"/>
</dbReference>
<dbReference type="PANTHER" id="PTHR10590:SF4">
    <property type="entry name" value="SOLUTE CARRIER FAMILY 28 MEMBER 3"/>
    <property type="match status" value="1"/>
</dbReference>
<dbReference type="Proteomes" id="UP001233999">
    <property type="component" value="Unassembled WGS sequence"/>
</dbReference>
<feature type="non-terminal residue" evidence="4">
    <location>
        <position position="331"/>
    </location>
</feature>
<accession>A0AAD8A257</accession>
<evidence type="ECO:0000313" key="5">
    <source>
        <dbReference type="Proteomes" id="UP001233999"/>
    </source>
</evidence>
<reference evidence="4" key="1">
    <citation type="journal article" date="2023" name="IScience">
        <title>Live-bearing cockroach genome reveals convergent evolutionary mechanisms linked to viviparity in insects and beyond.</title>
        <authorList>
            <person name="Fouks B."/>
            <person name="Harrison M.C."/>
            <person name="Mikhailova A.A."/>
            <person name="Marchal E."/>
            <person name="English S."/>
            <person name="Carruthers M."/>
            <person name="Jennings E.C."/>
            <person name="Chiamaka E.L."/>
            <person name="Frigard R.A."/>
            <person name="Pippel M."/>
            <person name="Attardo G.M."/>
            <person name="Benoit J.B."/>
            <person name="Bornberg-Bauer E."/>
            <person name="Tobe S.S."/>
        </authorList>
    </citation>
    <scope>NUCLEOTIDE SEQUENCE</scope>
    <source>
        <strain evidence="4">Stay&amp;Tobe</strain>
    </source>
</reference>
<gene>
    <name evidence="4" type="ORF">L9F63_002309</name>
</gene>
<evidence type="ECO:0000256" key="2">
    <source>
        <dbReference type="SAM" id="SignalP"/>
    </source>
</evidence>
<keyword evidence="5" id="KW-1185">Reference proteome</keyword>
<dbReference type="Pfam" id="PF07662">
    <property type="entry name" value="Nucleos_tra2_C"/>
    <property type="match status" value="1"/>
</dbReference>
<evidence type="ECO:0000313" key="4">
    <source>
        <dbReference type="EMBL" id="KAJ9591154.1"/>
    </source>
</evidence>
<keyword evidence="1" id="KW-0812">Transmembrane</keyword>
<dbReference type="AlphaFoldDB" id="A0AAD8A257"/>
<keyword evidence="1" id="KW-1133">Transmembrane helix</keyword>
<feature type="signal peptide" evidence="2">
    <location>
        <begin position="1"/>
        <end position="21"/>
    </location>
</feature>
<feature type="transmembrane region" description="Helical" evidence="1">
    <location>
        <begin position="132"/>
        <end position="153"/>
    </location>
</feature>
<evidence type="ECO:0000259" key="3">
    <source>
        <dbReference type="Pfam" id="PF07662"/>
    </source>
</evidence>
<feature type="domain" description="Concentrative nucleoside transporter C-terminal" evidence="3">
    <location>
        <begin position="81"/>
        <end position="233"/>
    </location>
</feature>
<reference evidence="4" key="2">
    <citation type="submission" date="2023-05" db="EMBL/GenBank/DDBJ databases">
        <authorList>
            <person name="Fouks B."/>
        </authorList>
    </citation>
    <scope>NUCLEOTIDE SEQUENCE</scope>
    <source>
        <strain evidence="4">Stay&amp;Tobe</strain>
        <tissue evidence="4">Testes</tissue>
    </source>
</reference>
<comment type="caution">
    <text evidence="4">The sequence shown here is derived from an EMBL/GenBank/DDBJ whole genome shotgun (WGS) entry which is preliminary data.</text>
</comment>
<keyword evidence="2" id="KW-0732">Signal</keyword>
<dbReference type="InterPro" id="IPR008276">
    <property type="entry name" value="C_nuclsd_transpt"/>
</dbReference>
<feature type="transmembrane region" description="Helical" evidence="1">
    <location>
        <begin position="255"/>
        <end position="277"/>
    </location>
</feature>
<dbReference type="InterPro" id="IPR011657">
    <property type="entry name" value="CNT_C_dom"/>
</dbReference>
<evidence type="ECO:0000256" key="1">
    <source>
        <dbReference type="SAM" id="Phobius"/>
    </source>
</evidence>
<feature type="transmembrane region" description="Helical" evidence="1">
    <location>
        <begin position="53"/>
        <end position="75"/>
    </location>
</feature>
<keyword evidence="1" id="KW-0472">Membrane</keyword>
<organism evidence="4 5">
    <name type="scientific">Diploptera punctata</name>
    <name type="common">Pacific beetle cockroach</name>
    <dbReference type="NCBI Taxonomy" id="6984"/>
    <lineage>
        <taxon>Eukaryota</taxon>
        <taxon>Metazoa</taxon>
        <taxon>Ecdysozoa</taxon>
        <taxon>Arthropoda</taxon>
        <taxon>Hexapoda</taxon>
        <taxon>Insecta</taxon>
        <taxon>Pterygota</taxon>
        <taxon>Neoptera</taxon>
        <taxon>Polyneoptera</taxon>
        <taxon>Dictyoptera</taxon>
        <taxon>Blattodea</taxon>
        <taxon>Blaberoidea</taxon>
        <taxon>Blaberidae</taxon>
        <taxon>Diplopterinae</taxon>
        <taxon>Diploptera</taxon>
    </lineage>
</organism>
<dbReference type="GO" id="GO:0005886">
    <property type="term" value="C:plasma membrane"/>
    <property type="evidence" value="ECO:0007669"/>
    <property type="project" value="TreeGrafter"/>
</dbReference>
<dbReference type="PANTHER" id="PTHR10590">
    <property type="entry name" value="SODIUM/NUCLEOSIDE COTRANSPORTER"/>
    <property type="match status" value="1"/>
</dbReference>
<proteinExistence type="predicted"/>
<sequence length="331" mass="36431">MQWIILKSGWILRVFMDTTVCESVNASASIFLSLSQTPLLFKPLIKDLTKSELHAVMTAGFATVSGSVMAAYMSYGIQPVHILTASVMSAPAALCISKIIYPETKESVTTIDKIQIIKGDERSVLDAGIKGALLGIHLVLGVIANLIAFISFVKFLNGSIIWLGKLVKLEDFDLEFIFSKIFIPLAWLMGVESEECPEVARLVGLKTVVNEFVAYRELGISKKAGLLSPRNDACLADKQKELTDSTANEQPHRFVFLRAVFLIMSVKAFPVVGFFGLSSMLTSRESQLFGSTSSYWLLIAATHVTDKNLCFHGLGHLQQPWGFDFWTGDVP</sequence>
<name>A0AAD8A257_DIPPU</name>
<protein>
    <recommendedName>
        <fullName evidence="3">Concentrative nucleoside transporter C-terminal domain-containing protein</fullName>
    </recommendedName>
</protein>
<feature type="chain" id="PRO_5042285050" description="Concentrative nucleoside transporter C-terminal domain-containing protein" evidence="2">
    <location>
        <begin position="22"/>
        <end position="331"/>
    </location>
</feature>
<dbReference type="GO" id="GO:0005415">
    <property type="term" value="F:nucleoside:sodium symporter activity"/>
    <property type="evidence" value="ECO:0007669"/>
    <property type="project" value="TreeGrafter"/>
</dbReference>